<organism evidence="2 3">
    <name type="scientific">Phycomyces blakesleeanus</name>
    <dbReference type="NCBI Taxonomy" id="4837"/>
    <lineage>
        <taxon>Eukaryota</taxon>
        <taxon>Fungi</taxon>
        <taxon>Fungi incertae sedis</taxon>
        <taxon>Mucoromycota</taxon>
        <taxon>Mucoromycotina</taxon>
        <taxon>Mucoromycetes</taxon>
        <taxon>Mucorales</taxon>
        <taxon>Phycomycetaceae</taxon>
        <taxon>Phycomyces</taxon>
    </lineage>
</organism>
<reference evidence="2 3" key="1">
    <citation type="submission" date="2024-04" db="EMBL/GenBank/DDBJ databases">
        <title>Symmetric and asymmetric DNA N6-adenine methylation regulates different biological responses in Mucorales.</title>
        <authorList>
            <consortium name="Lawrence Berkeley National Laboratory"/>
            <person name="Lax C."/>
            <person name="Mondo S.J."/>
            <person name="Osorio-Concepcion M."/>
            <person name="Muszewska A."/>
            <person name="Corrochano-Luque M."/>
            <person name="Gutierrez G."/>
            <person name="Riley R."/>
            <person name="Lipzen A."/>
            <person name="Guo J."/>
            <person name="Hundley H."/>
            <person name="Amirebrahimi M."/>
            <person name="Ng V."/>
            <person name="Lorenzo-Gutierrez D."/>
            <person name="Binder U."/>
            <person name="Yang J."/>
            <person name="Song Y."/>
            <person name="Canovas D."/>
            <person name="Navarro E."/>
            <person name="Freitag M."/>
            <person name="Gabaldon T."/>
            <person name="Grigoriev I.V."/>
            <person name="Corrochano L.M."/>
            <person name="Nicolas F.E."/>
            <person name="Garre V."/>
        </authorList>
    </citation>
    <scope>NUCLEOTIDE SEQUENCE [LARGE SCALE GENOMIC DNA]</scope>
    <source>
        <strain evidence="2 3">L51</strain>
    </source>
</reference>
<evidence type="ECO:0000313" key="3">
    <source>
        <dbReference type="Proteomes" id="UP001448207"/>
    </source>
</evidence>
<gene>
    <name evidence="2" type="ORF">J3Q64DRAFT_1718983</name>
</gene>
<feature type="region of interest" description="Disordered" evidence="1">
    <location>
        <begin position="84"/>
        <end position="135"/>
    </location>
</feature>
<feature type="compositionally biased region" description="Low complexity" evidence="1">
    <location>
        <begin position="108"/>
        <end position="127"/>
    </location>
</feature>
<evidence type="ECO:0000256" key="1">
    <source>
        <dbReference type="SAM" id="MobiDB-lite"/>
    </source>
</evidence>
<name>A0ABR3B8Y6_PHYBL</name>
<proteinExistence type="predicted"/>
<keyword evidence="3" id="KW-1185">Reference proteome</keyword>
<evidence type="ECO:0000313" key="2">
    <source>
        <dbReference type="EMBL" id="KAL0092441.1"/>
    </source>
</evidence>
<protein>
    <submittedName>
        <fullName evidence="2">Uncharacterized protein</fullName>
    </submittedName>
</protein>
<dbReference type="Proteomes" id="UP001448207">
    <property type="component" value="Unassembled WGS sequence"/>
</dbReference>
<sequence>MFDCVGSTEISENMPTVSVHPKSLFNFSRRHLFRVSPAQMAQDLQSVLSRLAVQTRPTGEPFTLECEILFPDWTRFTQPMVDATTTNSGFSGHSDSTHTQNSNEPHGPSTTATSATSATPASQTPIPVATSTSAPLNIQTREDSLHFTIMIYQARWAGGRLGVKVKEAEDEINGQRVYANLYHTILNELGQLTV</sequence>
<feature type="compositionally biased region" description="Polar residues" evidence="1">
    <location>
        <begin position="84"/>
        <end position="104"/>
    </location>
</feature>
<accession>A0ABR3B8Y6</accession>
<comment type="caution">
    <text evidence="2">The sequence shown here is derived from an EMBL/GenBank/DDBJ whole genome shotgun (WGS) entry which is preliminary data.</text>
</comment>
<dbReference type="EMBL" id="JBCLYO010000002">
    <property type="protein sequence ID" value="KAL0092441.1"/>
    <property type="molecule type" value="Genomic_DNA"/>
</dbReference>